<reference evidence="3 4" key="1">
    <citation type="submission" date="2015-10" db="EMBL/GenBank/DDBJ databases">
        <title>Genome analyses suggest a sexual origin of heterokaryosis in a supposedly ancient asexual fungus.</title>
        <authorList>
            <person name="Ropars J."/>
            <person name="Sedzielewska K."/>
            <person name="Noel J."/>
            <person name="Charron P."/>
            <person name="Farinelli L."/>
            <person name="Marton T."/>
            <person name="Kruger M."/>
            <person name="Pelin A."/>
            <person name="Brachmann A."/>
            <person name="Corradi N."/>
        </authorList>
    </citation>
    <scope>NUCLEOTIDE SEQUENCE [LARGE SCALE GENOMIC DNA]</scope>
    <source>
        <strain evidence="3 4">A4</strain>
    </source>
</reference>
<dbReference type="GO" id="GO:0032786">
    <property type="term" value="P:positive regulation of DNA-templated transcription, elongation"/>
    <property type="evidence" value="ECO:0007669"/>
    <property type="project" value="InterPro"/>
</dbReference>
<evidence type="ECO:0000259" key="2">
    <source>
        <dbReference type="PROSITE" id="PS51391"/>
    </source>
</evidence>
<dbReference type="OrthoDB" id="21266at2759"/>
<name>A0A2I1GMV9_9GLOM</name>
<dbReference type="VEuPathDB" id="FungiDB:RhiirFUN_021031"/>
<dbReference type="VEuPathDB" id="FungiDB:RhiirA1_424445"/>
<feature type="compositionally biased region" description="Basic and acidic residues" evidence="1">
    <location>
        <begin position="491"/>
        <end position="502"/>
    </location>
</feature>
<evidence type="ECO:0000313" key="4">
    <source>
        <dbReference type="Proteomes" id="UP000234323"/>
    </source>
</evidence>
<dbReference type="PANTHER" id="PTHR28291:SF1">
    <property type="entry name" value="CTD KINASE SUBUNIT GAMMA"/>
    <property type="match status" value="1"/>
</dbReference>
<dbReference type="GO" id="GO:0070692">
    <property type="term" value="C:CTDK-1 complex"/>
    <property type="evidence" value="ECO:0007669"/>
    <property type="project" value="InterPro"/>
</dbReference>
<comment type="caution">
    <text evidence="3">The sequence shown here is derived from an EMBL/GenBank/DDBJ whole genome shotgun (WGS) entry which is preliminary data.</text>
</comment>
<feature type="domain" description="CID" evidence="2">
    <location>
        <begin position="10"/>
        <end position="144"/>
    </location>
</feature>
<accession>A0A2I1GMV9</accession>
<dbReference type="InterPro" id="IPR024638">
    <property type="entry name" value="Ctk3_N"/>
</dbReference>
<sequence>MSVTVPDFIDAFDARLYFVSSLKKLSVSQQTILKCRSFALRYTDWYEDLYRCIIDVMESSNVWSRMYLLYFLDGLVERSEFLNFKGYTEFILEDLEKIVSLVCEKPEGSVNLVNTLKTLERWQSKNFFDYDVLEKVKASLLAWKSEPEYPPELNLTAAEIKQRMEDDRERAKLLREDSWWVDKSVEDGEALALWEETSDLDEGDYIDIITENIKQDSSYDWKSLYEEVIAWSKEQAKLEKEDERIAAMNCDFEPVAQTVLLSKIPRPNFEKHKDQISRNSGVPSKIPRLKRAPFNTLIEKNPEDDPLVLKGGGLHKAKKKFSESESATASASVSASASASTPVATPTANVALIARNRLKVNKTVPAIVISPPNQTEIIPVSPYPEKSGTKRRQGSDDTFRDVFDEQSKLKRARKRMSTHEDPSITTGTKGFDFQELSDQNSSYVSEEENTRDSGEVEEENFNNVIDHCPESNLEFLLQAVELVSPMTEVSLSKEDSPPHDDFNLTESWL</sequence>
<dbReference type="InterPro" id="IPR024637">
    <property type="entry name" value="Ctk3_C"/>
</dbReference>
<feature type="region of interest" description="Disordered" evidence="1">
    <location>
        <begin position="408"/>
        <end position="456"/>
    </location>
</feature>
<organism evidence="3 4">
    <name type="scientific">Rhizophagus irregularis</name>
    <dbReference type="NCBI Taxonomy" id="588596"/>
    <lineage>
        <taxon>Eukaryota</taxon>
        <taxon>Fungi</taxon>
        <taxon>Fungi incertae sedis</taxon>
        <taxon>Mucoromycota</taxon>
        <taxon>Glomeromycotina</taxon>
        <taxon>Glomeromycetes</taxon>
        <taxon>Glomerales</taxon>
        <taxon>Glomeraceae</taxon>
        <taxon>Rhizophagus</taxon>
    </lineage>
</organism>
<dbReference type="PROSITE" id="PS51391">
    <property type="entry name" value="CID"/>
    <property type="match status" value="1"/>
</dbReference>
<dbReference type="AlphaFoldDB" id="A0A2I1GMV9"/>
<protein>
    <recommendedName>
        <fullName evidence="2">CID domain-containing protein</fullName>
    </recommendedName>
</protein>
<dbReference type="VEuPathDB" id="FungiDB:FUN_019626"/>
<evidence type="ECO:0000256" key="1">
    <source>
        <dbReference type="SAM" id="MobiDB-lite"/>
    </source>
</evidence>
<dbReference type="InterPro" id="IPR042326">
    <property type="entry name" value="Ctk3"/>
</dbReference>
<dbReference type="Pfam" id="PF12350">
    <property type="entry name" value="CTK3_C"/>
    <property type="match status" value="1"/>
</dbReference>
<gene>
    <name evidence="3" type="ORF">RhiirA4_218980</name>
</gene>
<dbReference type="GO" id="GO:0045943">
    <property type="term" value="P:positive regulation of transcription by RNA polymerase I"/>
    <property type="evidence" value="ECO:0007669"/>
    <property type="project" value="TreeGrafter"/>
</dbReference>
<evidence type="ECO:0000313" key="3">
    <source>
        <dbReference type="EMBL" id="PKY47978.1"/>
    </source>
</evidence>
<dbReference type="Proteomes" id="UP000234323">
    <property type="component" value="Unassembled WGS sequence"/>
</dbReference>
<dbReference type="InterPro" id="IPR006569">
    <property type="entry name" value="CID_dom"/>
</dbReference>
<feature type="compositionally biased region" description="Low complexity" evidence="1">
    <location>
        <begin position="324"/>
        <end position="344"/>
    </location>
</feature>
<dbReference type="EMBL" id="LLXI01000591">
    <property type="protein sequence ID" value="PKY47978.1"/>
    <property type="molecule type" value="Genomic_DNA"/>
</dbReference>
<feature type="region of interest" description="Disordered" evidence="1">
    <location>
        <begin position="320"/>
        <end position="344"/>
    </location>
</feature>
<keyword evidence="4" id="KW-1185">Reference proteome</keyword>
<feature type="region of interest" description="Disordered" evidence="1">
    <location>
        <begin position="489"/>
        <end position="509"/>
    </location>
</feature>
<feature type="region of interest" description="Disordered" evidence="1">
    <location>
        <begin position="378"/>
        <end position="397"/>
    </location>
</feature>
<proteinExistence type="predicted"/>
<dbReference type="Pfam" id="PF12243">
    <property type="entry name" value="CTK3"/>
    <property type="match status" value="1"/>
</dbReference>
<dbReference type="InterPro" id="IPR008942">
    <property type="entry name" value="ENTH_VHS"/>
</dbReference>
<dbReference type="PANTHER" id="PTHR28291">
    <property type="entry name" value="CTD KINASE SUBUNIT GAMMA"/>
    <property type="match status" value="1"/>
</dbReference>
<dbReference type="Gene3D" id="1.25.40.90">
    <property type="match status" value="1"/>
</dbReference>